<proteinExistence type="predicted"/>
<dbReference type="Proteomes" id="UP000315295">
    <property type="component" value="Unassembled WGS sequence"/>
</dbReference>
<protein>
    <submittedName>
        <fullName evidence="2">Uncharacterized protein</fullName>
    </submittedName>
</protein>
<feature type="compositionally biased region" description="Polar residues" evidence="1">
    <location>
        <begin position="48"/>
        <end position="57"/>
    </location>
</feature>
<dbReference type="AlphaFoldDB" id="A0A540NIP5"/>
<sequence length="73" mass="8025">MRSDPNASFRTKICEILKAFGQKDLSLHNIRNTGVQDGSDHGIGAVESSPNIVTDSPQGRPVIRYMLNHNTAF</sequence>
<dbReference type="EMBL" id="VIEB01000035">
    <property type="protein sequence ID" value="TQE10895.1"/>
    <property type="molecule type" value="Genomic_DNA"/>
</dbReference>
<comment type="caution">
    <text evidence="2">The sequence shown here is derived from an EMBL/GenBank/DDBJ whole genome shotgun (WGS) entry which is preliminary data.</text>
</comment>
<accession>A0A540NIP5</accession>
<gene>
    <name evidence="2" type="ORF">C1H46_003468</name>
</gene>
<evidence type="ECO:0000313" key="2">
    <source>
        <dbReference type="EMBL" id="TQE10895.1"/>
    </source>
</evidence>
<reference evidence="2 3" key="1">
    <citation type="journal article" date="2019" name="G3 (Bethesda)">
        <title>Sequencing of a Wild Apple (Malus baccata) Genome Unravels the Differences Between Cultivated and Wild Apple Species Regarding Disease Resistance and Cold Tolerance.</title>
        <authorList>
            <person name="Chen X."/>
        </authorList>
    </citation>
    <scope>NUCLEOTIDE SEQUENCE [LARGE SCALE GENOMIC DNA]</scope>
    <source>
        <strain evidence="3">cv. Shandingzi</strain>
        <tissue evidence="2">Leaves</tissue>
    </source>
</reference>
<feature type="region of interest" description="Disordered" evidence="1">
    <location>
        <begin position="36"/>
        <end position="57"/>
    </location>
</feature>
<organism evidence="2 3">
    <name type="scientific">Malus baccata</name>
    <name type="common">Siberian crab apple</name>
    <name type="synonym">Pyrus baccata</name>
    <dbReference type="NCBI Taxonomy" id="106549"/>
    <lineage>
        <taxon>Eukaryota</taxon>
        <taxon>Viridiplantae</taxon>
        <taxon>Streptophyta</taxon>
        <taxon>Embryophyta</taxon>
        <taxon>Tracheophyta</taxon>
        <taxon>Spermatophyta</taxon>
        <taxon>Magnoliopsida</taxon>
        <taxon>eudicotyledons</taxon>
        <taxon>Gunneridae</taxon>
        <taxon>Pentapetalae</taxon>
        <taxon>rosids</taxon>
        <taxon>fabids</taxon>
        <taxon>Rosales</taxon>
        <taxon>Rosaceae</taxon>
        <taxon>Amygdaloideae</taxon>
        <taxon>Maleae</taxon>
        <taxon>Malus</taxon>
    </lineage>
</organism>
<name>A0A540NIP5_MALBA</name>
<evidence type="ECO:0000256" key="1">
    <source>
        <dbReference type="SAM" id="MobiDB-lite"/>
    </source>
</evidence>
<evidence type="ECO:0000313" key="3">
    <source>
        <dbReference type="Proteomes" id="UP000315295"/>
    </source>
</evidence>
<keyword evidence="3" id="KW-1185">Reference proteome</keyword>